<dbReference type="GO" id="GO:0008360">
    <property type="term" value="P:regulation of cell shape"/>
    <property type="evidence" value="ECO:0007669"/>
    <property type="project" value="UniProtKB-KW"/>
</dbReference>
<evidence type="ECO:0000259" key="9">
    <source>
        <dbReference type="Pfam" id="PF02875"/>
    </source>
</evidence>
<dbReference type="PANTHER" id="PTHR43692:SF1">
    <property type="entry name" value="UDP-N-ACETYLMURAMOYLALANINE--D-GLUTAMATE LIGASE"/>
    <property type="match status" value="1"/>
</dbReference>
<dbReference type="RefSeq" id="WP_039733418.1">
    <property type="nucleotide sequence ID" value="NZ_JUFX02000247.1"/>
</dbReference>
<keyword evidence="7 8" id="KW-0573">Peptidoglycan synthesis</keyword>
<keyword evidence="4 7" id="KW-0436">Ligase</keyword>
<dbReference type="InterPro" id="IPR036565">
    <property type="entry name" value="Mur-like_cat_sf"/>
</dbReference>
<dbReference type="InterPro" id="IPR013221">
    <property type="entry name" value="Mur_ligase_cen"/>
</dbReference>
<evidence type="ECO:0000256" key="6">
    <source>
        <dbReference type="ARBA" id="ARBA00022840"/>
    </source>
</evidence>
<evidence type="ECO:0000256" key="7">
    <source>
        <dbReference type="HAMAP-Rule" id="MF_00639"/>
    </source>
</evidence>
<dbReference type="HAMAP" id="MF_00639">
    <property type="entry name" value="MurD"/>
    <property type="match status" value="1"/>
</dbReference>
<dbReference type="SUPFAM" id="SSF51984">
    <property type="entry name" value="MurCD N-terminal domain"/>
    <property type="match status" value="1"/>
</dbReference>
<dbReference type="GO" id="GO:0005524">
    <property type="term" value="F:ATP binding"/>
    <property type="evidence" value="ECO:0007669"/>
    <property type="project" value="UniProtKB-UniRule"/>
</dbReference>
<keyword evidence="7 8" id="KW-0133">Cell shape</keyword>
<dbReference type="Pfam" id="PF08245">
    <property type="entry name" value="Mur_ligase_M"/>
    <property type="match status" value="1"/>
</dbReference>
<keyword evidence="3 7" id="KW-0963">Cytoplasm</keyword>
<evidence type="ECO:0000313" key="11">
    <source>
        <dbReference type="EMBL" id="KPH85313.1"/>
    </source>
</evidence>
<organism evidence="11 12">
    <name type="scientific">Komagataeibacter intermedius AF2</name>
    <dbReference type="NCBI Taxonomy" id="1458464"/>
    <lineage>
        <taxon>Bacteria</taxon>
        <taxon>Pseudomonadati</taxon>
        <taxon>Pseudomonadota</taxon>
        <taxon>Alphaproteobacteria</taxon>
        <taxon>Acetobacterales</taxon>
        <taxon>Acetobacteraceae</taxon>
        <taxon>Komagataeibacter</taxon>
    </lineage>
</organism>
<dbReference type="SUPFAM" id="SSF53244">
    <property type="entry name" value="MurD-like peptide ligases, peptide-binding domain"/>
    <property type="match status" value="1"/>
</dbReference>
<dbReference type="GO" id="GO:0071555">
    <property type="term" value="P:cell wall organization"/>
    <property type="evidence" value="ECO:0007669"/>
    <property type="project" value="UniProtKB-KW"/>
</dbReference>
<dbReference type="EC" id="6.3.2.9" evidence="7 8"/>
<dbReference type="AlphaFoldDB" id="A0A0N0MDI6"/>
<sequence length="466" mass="48580">MSTAFPPTLLAAHHYGVAGLGRNGAAAVTALLAMGASVHAWDDRADARAALAPHDRLTVAPFRNMLGLAGLVLSPGIPHNLPSPHPLARMAVEAGVPILSDAELLFRAVRAAGSRARFAGITGTNGKSTTTVLLAHMLAGCGMPVAAGGNLGPAALSLPLLPDDGVYVLEMSSYMLERLDQMHFNVACLLNLTPDHLDRHGDMAGYIAAKLHVFDHQHAGDLAVLGDKLPDYDTIRRRLAPTRSTIACVSGADMPQCDLYCTPGALCDHAGVIADLHAVHDLPGTHNRENAAAATAMALHLGMPRAAVEPALASFSALDHRQKTAGSVGGIRFINDSKATNADATARALACHDRMVWIAGGMAKAGGIEELAPLFSRVAVALLIGRDAPVLAATLARHDVPHRIVDTLERAVPQALDSARELGADVVMLSPACASFDQFSGFEARGDHFAELVRGLATGRDGTTPA</sequence>
<dbReference type="Gene3D" id="3.90.190.20">
    <property type="entry name" value="Mur ligase, C-terminal domain"/>
    <property type="match status" value="1"/>
</dbReference>
<feature type="domain" description="Mur ligase C-terminal" evidence="9">
    <location>
        <begin position="320"/>
        <end position="433"/>
    </location>
</feature>
<keyword evidence="7 8" id="KW-0961">Cell wall biogenesis/degradation</keyword>
<dbReference type="SUPFAM" id="SSF53623">
    <property type="entry name" value="MurD-like peptide ligases, catalytic domain"/>
    <property type="match status" value="1"/>
</dbReference>
<evidence type="ECO:0000256" key="5">
    <source>
        <dbReference type="ARBA" id="ARBA00022741"/>
    </source>
</evidence>
<dbReference type="UniPathway" id="UPA00219"/>
<evidence type="ECO:0000256" key="1">
    <source>
        <dbReference type="ARBA" id="ARBA00004496"/>
    </source>
</evidence>
<dbReference type="GO" id="GO:0005737">
    <property type="term" value="C:cytoplasm"/>
    <property type="evidence" value="ECO:0007669"/>
    <property type="project" value="UniProtKB-SubCell"/>
</dbReference>
<dbReference type="InterPro" id="IPR004101">
    <property type="entry name" value="Mur_ligase_C"/>
</dbReference>
<keyword evidence="6 7" id="KW-0067">ATP-binding</keyword>
<comment type="similarity">
    <text evidence="7">Belongs to the MurCDEF family.</text>
</comment>
<evidence type="ECO:0000256" key="2">
    <source>
        <dbReference type="ARBA" id="ARBA00004752"/>
    </source>
</evidence>
<keyword evidence="7 8" id="KW-0131">Cell cycle</keyword>
<comment type="subcellular location">
    <subcellularLocation>
        <location evidence="1 7 8">Cytoplasm</location>
    </subcellularLocation>
</comment>
<dbReference type="GO" id="GO:0051301">
    <property type="term" value="P:cell division"/>
    <property type="evidence" value="ECO:0007669"/>
    <property type="project" value="UniProtKB-KW"/>
</dbReference>
<comment type="function">
    <text evidence="7 8">Cell wall formation. Catalyzes the addition of glutamate to the nucleotide precursor UDP-N-acetylmuramoyl-L-alanine (UMA).</text>
</comment>
<evidence type="ECO:0000259" key="10">
    <source>
        <dbReference type="Pfam" id="PF08245"/>
    </source>
</evidence>
<evidence type="ECO:0000256" key="4">
    <source>
        <dbReference type="ARBA" id="ARBA00022598"/>
    </source>
</evidence>
<dbReference type="InterPro" id="IPR036615">
    <property type="entry name" value="Mur_ligase_C_dom_sf"/>
</dbReference>
<dbReference type="NCBIfam" id="TIGR01087">
    <property type="entry name" value="murD"/>
    <property type="match status" value="1"/>
</dbReference>
<dbReference type="Gene3D" id="3.40.1190.10">
    <property type="entry name" value="Mur-like, catalytic domain"/>
    <property type="match status" value="1"/>
</dbReference>
<keyword evidence="5 7" id="KW-0547">Nucleotide-binding</keyword>
<dbReference type="EMBL" id="JUFX02000247">
    <property type="protein sequence ID" value="KPH85313.1"/>
    <property type="molecule type" value="Genomic_DNA"/>
</dbReference>
<dbReference type="GO" id="GO:0008764">
    <property type="term" value="F:UDP-N-acetylmuramoylalanine-D-glutamate ligase activity"/>
    <property type="evidence" value="ECO:0007669"/>
    <property type="project" value="UniProtKB-UniRule"/>
</dbReference>
<comment type="caution">
    <text evidence="11">The sequence shown here is derived from an EMBL/GenBank/DDBJ whole genome shotgun (WGS) entry which is preliminary data.</text>
</comment>
<evidence type="ECO:0000313" key="12">
    <source>
        <dbReference type="Proteomes" id="UP000031553"/>
    </source>
</evidence>
<feature type="binding site" evidence="7">
    <location>
        <begin position="123"/>
        <end position="129"/>
    </location>
    <ligand>
        <name>ATP</name>
        <dbReference type="ChEBI" id="CHEBI:30616"/>
    </ligand>
</feature>
<dbReference type="Pfam" id="PF02875">
    <property type="entry name" value="Mur_ligase_C"/>
    <property type="match status" value="1"/>
</dbReference>
<evidence type="ECO:0000256" key="8">
    <source>
        <dbReference type="RuleBase" id="RU003664"/>
    </source>
</evidence>
<keyword evidence="7 8" id="KW-0132">Cell division</keyword>
<comment type="catalytic activity">
    <reaction evidence="7 8">
        <text>UDP-N-acetyl-alpha-D-muramoyl-L-alanine + D-glutamate + ATP = UDP-N-acetyl-alpha-D-muramoyl-L-alanyl-D-glutamate + ADP + phosphate + H(+)</text>
        <dbReference type="Rhea" id="RHEA:16429"/>
        <dbReference type="ChEBI" id="CHEBI:15378"/>
        <dbReference type="ChEBI" id="CHEBI:29986"/>
        <dbReference type="ChEBI" id="CHEBI:30616"/>
        <dbReference type="ChEBI" id="CHEBI:43474"/>
        <dbReference type="ChEBI" id="CHEBI:83898"/>
        <dbReference type="ChEBI" id="CHEBI:83900"/>
        <dbReference type="ChEBI" id="CHEBI:456216"/>
        <dbReference type="EC" id="6.3.2.9"/>
    </reaction>
</comment>
<dbReference type="InterPro" id="IPR005762">
    <property type="entry name" value="MurD"/>
</dbReference>
<evidence type="ECO:0000256" key="3">
    <source>
        <dbReference type="ARBA" id="ARBA00022490"/>
    </source>
</evidence>
<dbReference type="OrthoDB" id="9809796at2"/>
<dbReference type="GO" id="GO:0009252">
    <property type="term" value="P:peptidoglycan biosynthetic process"/>
    <property type="evidence" value="ECO:0007669"/>
    <property type="project" value="UniProtKB-UniRule"/>
</dbReference>
<accession>A0A0N0MDI6</accession>
<reference evidence="11 12" key="1">
    <citation type="submission" date="2015-07" db="EMBL/GenBank/DDBJ databases">
        <title>Draft Genome Sequence of Komagataeibacter intermedius Strain AF2, Isolated from Kombucha Tea.</title>
        <authorList>
            <person name="Santos R.A."/>
            <person name="Berretta A.A."/>
            <person name="Barud H.S."/>
            <person name="Ribeiro S.J."/>
            <person name="Gonzalez-Garcia L.N."/>
            <person name="Zucchi T.D."/>
            <person name="Goldman G.H."/>
            <person name="Riano-Pachon D.M."/>
        </authorList>
    </citation>
    <scope>NUCLEOTIDE SEQUENCE [LARGE SCALE GENOMIC DNA]</scope>
    <source>
        <strain evidence="11 12">AF2</strain>
    </source>
</reference>
<dbReference type="PANTHER" id="PTHR43692">
    <property type="entry name" value="UDP-N-ACETYLMURAMOYLALANINE--D-GLUTAMATE LIGASE"/>
    <property type="match status" value="1"/>
</dbReference>
<feature type="domain" description="Mur ligase central" evidence="10">
    <location>
        <begin position="121"/>
        <end position="298"/>
    </location>
</feature>
<proteinExistence type="inferred from homology"/>
<name>A0A0N0MDI6_9PROT</name>
<comment type="pathway">
    <text evidence="2 7 8">Cell wall biogenesis; peptidoglycan biosynthesis.</text>
</comment>
<dbReference type="Proteomes" id="UP000031553">
    <property type="component" value="Unassembled WGS sequence"/>
</dbReference>
<gene>
    <name evidence="7" type="primary">murD</name>
    <name evidence="11" type="ORF">GLUCOINTEAF2_0201197</name>
</gene>
<dbReference type="Gene3D" id="3.40.50.720">
    <property type="entry name" value="NAD(P)-binding Rossmann-like Domain"/>
    <property type="match status" value="1"/>
</dbReference>
<protein>
    <recommendedName>
        <fullName evidence="7 8">UDP-N-acetylmuramoylalanine--D-glutamate ligase</fullName>
        <ecNumber evidence="7 8">6.3.2.9</ecNumber>
    </recommendedName>
    <alternativeName>
        <fullName evidence="7">D-glutamic acid-adding enzyme</fullName>
    </alternativeName>
    <alternativeName>
        <fullName evidence="7">UDP-N-acetylmuramoyl-L-alanyl-D-glutamate synthetase</fullName>
    </alternativeName>
</protein>